<keyword evidence="2" id="KW-1185">Reference proteome</keyword>
<dbReference type="Proteomes" id="UP000501802">
    <property type="component" value="Chromosome"/>
</dbReference>
<name>A0A6G9ARR4_9BACT</name>
<evidence type="ECO:0000313" key="1">
    <source>
        <dbReference type="EMBL" id="QIP15182.1"/>
    </source>
</evidence>
<organism evidence="1 2">
    <name type="scientific">Spirosoma aureum</name>
    <dbReference type="NCBI Taxonomy" id="2692134"/>
    <lineage>
        <taxon>Bacteria</taxon>
        <taxon>Pseudomonadati</taxon>
        <taxon>Bacteroidota</taxon>
        <taxon>Cytophagia</taxon>
        <taxon>Cytophagales</taxon>
        <taxon>Cytophagaceae</taxon>
        <taxon>Spirosoma</taxon>
    </lineage>
</organism>
<proteinExistence type="predicted"/>
<evidence type="ECO:0008006" key="3">
    <source>
        <dbReference type="Google" id="ProtNLM"/>
    </source>
</evidence>
<gene>
    <name evidence="1" type="ORF">G8759_22430</name>
</gene>
<dbReference type="EMBL" id="CP050063">
    <property type="protein sequence ID" value="QIP15182.1"/>
    <property type="molecule type" value="Genomic_DNA"/>
</dbReference>
<protein>
    <recommendedName>
        <fullName evidence="3">Methane oxygenase PmoA</fullName>
    </recommendedName>
</protein>
<dbReference type="RefSeq" id="WP_167212730.1">
    <property type="nucleotide sequence ID" value="NZ_CP050063.1"/>
</dbReference>
<sequence length="302" mass="35108">MYTCRVLAIFVLVVCGFVSGFGQKSKDNRFEIVTESDTSFSIYRDKVKQLVLTQVAKPDERPYIHPIMAPDGQSPVTEFRPNHHLHQTGLFWGLKRVNGRDYFMKWKGDYWKRVSTKITIRQGKQVAWQTVYNVLDSTGQTTLVETQNWTLQEVDGKFMLDLEWKGQARTDVTMGKFYVGGLFVRMPWTKELAGEVINASGQMNKQAEAQRSEWLDVGVQRRDRSDWAHFTLFDHPQNKAFPTPWRVDNEFGVGPSRQIIEDWTIPEGQTETIRYRILIYTGPINQSQIRDLAKAYQEINHH</sequence>
<dbReference type="AlphaFoldDB" id="A0A6G9ARR4"/>
<dbReference type="Pfam" id="PF14100">
    <property type="entry name" value="DUF6807"/>
    <property type="match status" value="1"/>
</dbReference>
<dbReference type="KEGG" id="spib:G8759_22430"/>
<accession>A0A6G9ARR4</accession>
<evidence type="ECO:0000313" key="2">
    <source>
        <dbReference type="Proteomes" id="UP000501802"/>
    </source>
</evidence>
<dbReference type="InterPro" id="IPR029475">
    <property type="entry name" value="DUF6807"/>
</dbReference>
<reference evidence="1 2" key="1">
    <citation type="submission" date="2020-03" db="EMBL/GenBank/DDBJ databases">
        <authorList>
            <person name="Kim M.K."/>
        </authorList>
    </citation>
    <scope>NUCLEOTIDE SEQUENCE [LARGE SCALE GENOMIC DNA]</scope>
    <source>
        <strain evidence="1 2">BT328</strain>
    </source>
</reference>